<dbReference type="EMBL" id="CP133619">
    <property type="protein sequence ID" value="WMV40245.1"/>
    <property type="molecule type" value="Genomic_DNA"/>
</dbReference>
<reference evidence="1" key="1">
    <citation type="submission" date="2023-08" db="EMBL/GenBank/DDBJ databases">
        <title>A de novo genome assembly of Solanum verrucosum Schlechtendal, a Mexican diploid species geographically isolated from the other diploid A-genome species in potato relatives.</title>
        <authorList>
            <person name="Hosaka K."/>
        </authorList>
    </citation>
    <scope>NUCLEOTIDE SEQUENCE</scope>
    <source>
        <tissue evidence="1">Young leaves</tissue>
    </source>
</reference>
<keyword evidence="2" id="KW-1185">Reference proteome</keyword>
<accession>A0AAF0U6M5</accession>
<dbReference type="AlphaFoldDB" id="A0AAF0U6M5"/>
<name>A0AAF0U6M5_SOLVR</name>
<evidence type="ECO:0000313" key="1">
    <source>
        <dbReference type="EMBL" id="WMV40245.1"/>
    </source>
</evidence>
<dbReference type="Proteomes" id="UP001234989">
    <property type="component" value="Chromosome 8"/>
</dbReference>
<evidence type="ECO:0000313" key="2">
    <source>
        <dbReference type="Proteomes" id="UP001234989"/>
    </source>
</evidence>
<proteinExistence type="predicted"/>
<organism evidence="1 2">
    <name type="scientific">Solanum verrucosum</name>
    <dbReference type="NCBI Taxonomy" id="315347"/>
    <lineage>
        <taxon>Eukaryota</taxon>
        <taxon>Viridiplantae</taxon>
        <taxon>Streptophyta</taxon>
        <taxon>Embryophyta</taxon>
        <taxon>Tracheophyta</taxon>
        <taxon>Spermatophyta</taxon>
        <taxon>Magnoliopsida</taxon>
        <taxon>eudicotyledons</taxon>
        <taxon>Gunneridae</taxon>
        <taxon>Pentapetalae</taxon>
        <taxon>asterids</taxon>
        <taxon>lamiids</taxon>
        <taxon>Solanales</taxon>
        <taxon>Solanaceae</taxon>
        <taxon>Solanoideae</taxon>
        <taxon>Solaneae</taxon>
        <taxon>Solanum</taxon>
    </lineage>
</organism>
<sequence>MDNALMNPMTLAELDYGGPSGETVEPVNHLFLRCMVINQLRRLFLNLKKISWSMPGRVTEALLSWKEAVGGLEIGQDILIRQGETAETVNHLFLRCMVINQLRRLFLNLKKISWTMPGRVTEVLLSCKEAGTQAKYRKR</sequence>
<protein>
    <submittedName>
        <fullName evidence="1">Uncharacterized protein</fullName>
    </submittedName>
</protein>
<gene>
    <name evidence="1" type="ORF">MTR67_033630</name>
</gene>